<feature type="domain" description="RecQ mediated genome instability protein 1 OB-fold" evidence="2">
    <location>
        <begin position="269"/>
        <end position="321"/>
    </location>
</feature>
<reference evidence="3 4" key="1">
    <citation type="submission" date="2024-10" db="EMBL/GenBank/DDBJ databases">
        <title>Updated reference genomes for cyclostephanoid diatoms.</title>
        <authorList>
            <person name="Roberts W.R."/>
            <person name="Alverson A.J."/>
        </authorList>
    </citation>
    <scope>NUCLEOTIDE SEQUENCE [LARGE SCALE GENOMIC DNA]</scope>
    <source>
        <strain evidence="3 4">AJA232-27</strain>
    </source>
</reference>
<comment type="caution">
    <text evidence="3">The sequence shown here is derived from an EMBL/GenBank/DDBJ whole genome shotgun (WGS) entry which is preliminary data.</text>
</comment>
<keyword evidence="4" id="KW-1185">Reference proteome</keyword>
<dbReference type="Gene3D" id="2.40.50.770">
    <property type="entry name" value="RecQ-mediated genome instability protein Rmi1, C-terminal domain"/>
    <property type="match status" value="1"/>
</dbReference>
<evidence type="ECO:0000256" key="1">
    <source>
        <dbReference type="SAM" id="MobiDB-lite"/>
    </source>
</evidence>
<feature type="compositionally biased region" description="Polar residues" evidence="1">
    <location>
        <begin position="472"/>
        <end position="496"/>
    </location>
</feature>
<evidence type="ECO:0000313" key="4">
    <source>
        <dbReference type="Proteomes" id="UP001530293"/>
    </source>
</evidence>
<feature type="region of interest" description="Disordered" evidence="1">
    <location>
        <begin position="108"/>
        <end position="156"/>
    </location>
</feature>
<dbReference type="AlphaFoldDB" id="A0ABD3LX53"/>
<evidence type="ECO:0000259" key="2">
    <source>
        <dbReference type="Pfam" id="PF08585"/>
    </source>
</evidence>
<proteinExistence type="predicted"/>
<feature type="region of interest" description="Disordered" evidence="1">
    <location>
        <begin position="1"/>
        <end position="44"/>
    </location>
</feature>
<dbReference type="EMBL" id="JALLBG020000312">
    <property type="protein sequence ID" value="KAL3756333.1"/>
    <property type="molecule type" value="Genomic_DNA"/>
</dbReference>
<dbReference type="InterPro" id="IPR013894">
    <property type="entry name" value="RMI1_OB"/>
</dbReference>
<feature type="compositionally biased region" description="Low complexity" evidence="1">
    <location>
        <begin position="412"/>
        <end position="433"/>
    </location>
</feature>
<dbReference type="Proteomes" id="UP001530293">
    <property type="component" value="Unassembled WGS sequence"/>
</dbReference>
<accession>A0ABD3LX53</accession>
<feature type="compositionally biased region" description="Polar residues" evidence="1">
    <location>
        <begin position="12"/>
        <end position="34"/>
    </location>
</feature>
<dbReference type="Pfam" id="PF08585">
    <property type="entry name" value="RMI1_N_C"/>
    <property type="match status" value="1"/>
</dbReference>
<feature type="compositionally biased region" description="Polar residues" evidence="1">
    <location>
        <begin position="126"/>
        <end position="156"/>
    </location>
</feature>
<feature type="region of interest" description="Disordered" evidence="1">
    <location>
        <begin position="380"/>
        <end position="548"/>
    </location>
</feature>
<feature type="region of interest" description="Disordered" evidence="1">
    <location>
        <begin position="633"/>
        <end position="654"/>
    </location>
</feature>
<name>A0ABD3LX53_9STRA</name>
<feature type="compositionally biased region" description="Low complexity" evidence="1">
    <location>
        <begin position="395"/>
        <end position="404"/>
    </location>
</feature>
<evidence type="ECO:0000313" key="3">
    <source>
        <dbReference type="EMBL" id="KAL3756333.1"/>
    </source>
</evidence>
<organism evidence="3 4">
    <name type="scientific">Discostella pseudostelligera</name>
    <dbReference type="NCBI Taxonomy" id="259834"/>
    <lineage>
        <taxon>Eukaryota</taxon>
        <taxon>Sar</taxon>
        <taxon>Stramenopiles</taxon>
        <taxon>Ochrophyta</taxon>
        <taxon>Bacillariophyta</taxon>
        <taxon>Coscinodiscophyceae</taxon>
        <taxon>Thalassiosirophycidae</taxon>
        <taxon>Stephanodiscales</taxon>
        <taxon>Stephanodiscaceae</taxon>
        <taxon>Discostella</taxon>
    </lineage>
</organism>
<protein>
    <recommendedName>
        <fullName evidence="2">RecQ mediated genome instability protein 1 OB-fold domain-containing protein</fullName>
    </recommendedName>
</protein>
<sequence length="774" mass="84696">MDADGGNAAAYSYSSLDPNSGHRQTPHQQQHVVNSSSSSSSHELQRFRHHFENQAGIRPSHCWLEQCLLFIRGSSNSTGTAGIDYNIEEEIWNQILYADLRDVVRVSSSSHSSESNENDDGNSKEAASTQLRHAIRQSSKNYANNRNTLNSNGKFQSHKVTLPSNFQLLVQIEEIVDVTMNGEQQLAAVGGDGNNNNTATASLTNNMYNNGRQSQQQHNNFGNTSSRNSKYRCLKMIISDGYHSNGKPSLSETNQPSDDGKENHTEIIMFARETSPILNLSLSSPPGVKLVLHGPIDVRCGMLELNDGNCVVAGGEVESWKLIRMKAKERAQRERGLGVDPTIKALIWNPIMGDEEEVDEGEGESGDVQVAPAMAAAIPTPPALSQAPSLPPTQPIITPNQPTNAYPNYITQSSSQQRYQSQASSSSAGNSISTHAASHHDFGGGGNLRQTTMDAFPKKPRPETTRLLPKNNIASRNNPSQLSKSSTGGRMNSPVSNLAPIFQQRQPPPPPSAMQNNANNILSVDYSPPHSTTHTTTSEHPLQQQPVPFNPYASLRQTSSTDSAVTPSVGTANIGTTTITTFTSNPSFSELKLILQSLRSNRALYEEYYGKIITVPCKMNDSSSSENLFNIVKSSQKDSGGGGDGSAKKSKKDKSKREKKYEFLLVGKFIGPKQSDGAIAFRVDSSLVEPYFNGNTPALLRKLSREDKDRANRIVNQSTSQFVHDFSSLCQFQLKLTLSAEEFYMKMSSLSSRDDDWMADVQNPLLVVINRGDQ</sequence>
<dbReference type="InterPro" id="IPR042470">
    <property type="entry name" value="RMI1_N_C_sf"/>
</dbReference>
<feature type="compositionally biased region" description="Low complexity" evidence="1">
    <location>
        <begin position="527"/>
        <end position="541"/>
    </location>
</feature>
<gene>
    <name evidence="3" type="ORF">ACHAWU_007284</name>
</gene>